<dbReference type="InterPro" id="IPR007201">
    <property type="entry name" value="Mei2-like_Rrm_C"/>
</dbReference>
<keyword evidence="5" id="KW-1185">Reference proteome</keyword>
<dbReference type="SUPFAM" id="SSF54928">
    <property type="entry name" value="RNA-binding domain, RBD"/>
    <property type="match status" value="1"/>
</dbReference>
<feature type="region of interest" description="Disordered" evidence="2">
    <location>
        <begin position="251"/>
        <end position="288"/>
    </location>
</feature>
<keyword evidence="1" id="KW-0694">RNA-binding</keyword>
<dbReference type="OMA" id="ICKITFA"/>
<dbReference type="EMBL" id="LSRX01001553">
    <property type="protein sequence ID" value="OLP78854.1"/>
    <property type="molecule type" value="Genomic_DNA"/>
</dbReference>
<proteinExistence type="predicted"/>
<dbReference type="Proteomes" id="UP000186817">
    <property type="component" value="Unassembled WGS sequence"/>
</dbReference>
<dbReference type="PANTHER" id="PTHR24012">
    <property type="entry name" value="RNA BINDING PROTEIN"/>
    <property type="match status" value="1"/>
</dbReference>
<dbReference type="OrthoDB" id="417481at2759"/>
<feature type="compositionally biased region" description="Low complexity" evidence="2">
    <location>
        <begin position="210"/>
        <end position="229"/>
    </location>
</feature>
<feature type="region of interest" description="Disordered" evidence="2">
    <location>
        <begin position="209"/>
        <end position="231"/>
    </location>
</feature>
<name>A0A1Q9C7E9_SYMMI</name>
<feature type="region of interest" description="Disordered" evidence="2">
    <location>
        <begin position="464"/>
        <end position="538"/>
    </location>
</feature>
<feature type="compositionally biased region" description="Low complexity" evidence="2">
    <location>
        <begin position="262"/>
        <end position="279"/>
    </location>
</feature>
<dbReference type="GO" id="GO:0003723">
    <property type="term" value="F:RNA binding"/>
    <property type="evidence" value="ECO:0007669"/>
    <property type="project" value="UniProtKB-KW"/>
</dbReference>
<organism evidence="4 5">
    <name type="scientific">Symbiodinium microadriaticum</name>
    <name type="common">Dinoflagellate</name>
    <name type="synonym">Zooxanthella microadriatica</name>
    <dbReference type="NCBI Taxonomy" id="2951"/>
    <lineage>
        <taxon>Eukaryota</taxon>
        <taxon>Sar</taxon>
        <taxon>Alveolata</taxon>
        <taxon>Dinophyceae</taxon>
        <taxon>Suessiales</taxon>
        <taxon>Symbiodiniaceae</taxon>
        <taxon>Symbiodinium</taxon>
    </lineage>
</organism>
<dbReference type="InterPro" id="IPR035979">
    <property type="entry name" value="RBD_domain_sf"/>
</dbReference>
<evidence type="ECO:0000256" key="2">
    <source>
        <dbReference type="SAM" id="MobiDB-lite"/>
    </source>
</evidence>
<sequence>MAGKLLSEKLLSSATNTTMESNTKACGHCAAFGSKFSGCIGDKCRSLSCCDSDLLFRRPVFKLLSPIVWREEAGAAWPVAVHFQADCPRNLDEATALFSRFGDIARLDTTLGAVTGLVFVTFFDVRVAQKVLQHFGALAEPFQPAAYDFRAVSIAPHVIADLPDQFGQLHSFGEIAGVSLCGEEIIVEFYDMRAAQQVTFFVPASRPRRQVSQTAGQGQGQAQVQNGQVPRSPLATDWVQETLSASKLFSLQGAVPGSPPLTGKGSEPPTTPPSKSGPKWQGHGKPVREKARVEDLLKFDIVPEKIQSGEDTRTTVMVRNIPKACTREAFVELLHPCGLSDRYTFFYMPFDKRRNVHCGFAFINFRTPSDVLVLWQRMTPSFWRAYLKRGHVSASTLPAVSYARLQGQEQLTKHFSLSAVMRDSDARKRPVFCQKNNVSHSEEANGEALPHELQAESGQFNLADGQRGPFHGSGAGLVGQTRGLATCPPAESRTRTSRRRTSLDSISSITQRALPSSWVEGRGRECPPSSARKHAGDS</sequence>
<evidence type="ECO:0000259" key="3">
    <source>
        <dbReference type="Pfam" id="PF04059"/>
    </source>
</evidence>
<gene>
    <name evidence="4" type="primary">ML5</name>
    <name evidence="4" type="ORF">AK812_SmicGene40927</name>
</gene>
<reference evidence="4 5" key="1">
    <citation type="submission" date="2016-02" db="EMBL/GenBank/DDBJ databases">
        <title>Genome analysis of coral dinoflagellate symbionts highlights evolutionary adaptations to a symbiotic lifestyle.</title>
        <authorList>
            <person name="Aranda M."/>
            <person name="Li Y."/>
            <person name="Liew Y.J."/>
            <person name="Baumgarten S."/>
            <person name="Simakov O."/>
            <person name="Wilson M."/>
            <person name="Piel J."/>
            <person name="Ashoor H."/>
            <person name="Bougouffa S."/>
            <person name="Bajic V.B."/>
            <person name="Ryu T."/>
            <person name="Ravasi T."/>
            <person name="Bayer T."/>
            <person name="Micklem G."/>
            <person name="Kim H."/>
            <person name="Bhak J."/>
            <person name="Lajeunesse T.C."/>
            <person name="Voolstra C.R."/>
        </authorList>
    </citation>
    <scope>NUCLEOTIDE SEQUENCE [LARGE SCALE GENOMIC DNA]</scope>
    <source>
        <strain evidence="4 5">CCMP2467</strain>
    </source>
</reference>
<comment type="caution">
    <text evidence="4">The sequence shown here is derived from an EMBL/GenBank/DDBJ whole genome shotgun (WGS) entry which is preliminary data.</text>
</comment>
<evidence type="ECO:0000313" key="5">
    <source>
        <dbReference type="Proteomes" id="UP000186817"/>
    </source>
</evidence>
<dbReference type="AlphaFoldDB" id="A0A1Q9C7E9"/>
<evidence type="ECO:0000313" key="4">
    <source>
        <dbReference type="EMBL" id="OLP78854.1"/>
    </source>
</evidence>
<protein>
    <submittedName>
        <fullName evidence="4">Protein MEI2-like 5</fullName>
    </submittedName>
</protein>
<evidence type="ECO:0000256" key="1">
    <source>
        <dbReference type="ARBA" id="ARBA00022884"/>
    </source>
</evidence>
<dbReference type="Gene3D" id="3.30.70.330">
    <property type="match status" value="1"/>
</dbReference>
<feature type="domain" description="Mei2-like C-terminal RNA recognition motif" evidence="3">
    <location>
        <begin position="313"/>
        <end position="415"/>
    </location>
</feature>
<accession>A0A1Q9C7E9</accession>
<dbReference type="InterPro" id="IPR012677">
    <property type="entry name" value="Nucleotide-bd_a/b_plait_sf"/>
</dbReference>
<dbReference type="Pfam" id="PF04059">
    <property type="entry name" value="RRM_2"/>
    <property type="match status" value="1"/>
</dbReference>